<accession>A0A1R4I537</accession>
<evidence type="ECO:0000259" key="4">
    <source>
        <dbReference type="PROSITE" id="PS51855"/>
    </source>
</evidence>
<evidence type="ECO:0000313" key="5">
    <source>
        <dbReference type="EMBL" id="SJN14957.1"/>
    </source>
</evidence>
<dbReference type="PANTHER" id="PTHR30492:SF0">
    <property type="entry name" value="METHYLGLYOXAL SYNTHASE"/>
    <property type="match status" value="1"/>
</dbReference>
<gene>
    <name evidence="2" type="primary">mgsA</name>
    <name evidence="5" type="ORF">CZ787_17750</name>
</gene>
<dbReference type="AlphaFoldDB" id="A0A1R4I537"/>
<protein>
    <recommendedName>
        <fullName evidence="2">Methylglyoxal synthase</fullName>
        <shortName evidence="2">MGS</shortName>
        <ecNumber evidence="2">4.2.3.3</ecNumber>
    </recommendedName>
</protein>
<feature type="binding site" evidence="2">
    <location>
        <position position="29"/>
    </location>
    <ligand>
        <name>substrate</name>
    </ligand>
</feature>
<dbReference type="Proteomes" id="UP000196331">
    <property type="component" value="Unassembled WGS sequence"/>
</dbReference>
<dbReference type="SMART" id="SM00851">
    <property type="entry name" value="MGS"/>
    <property type="match status" value="1"/>
</dbReference>
<feature type="active site" description="Proton donor/acceptor" evidence="2 3">
    <location>
        <position position="77"/>
    </location>
</feature>
<dbReference type="RefSeq" id="WP_087111530.1">
    <property type="nucleotide sequence ID" value="NZ_FUKM01000059.1"/>
</dbReference>
<dbReference type="InterPro" id="IPR004363">
    <property type="entry name" value="Methylgl_synth"/>
</dbReference>
<evidence type="ECO:0000256" key="3">
    <source>
        <dbReference type="PIRSR" id="PIRSR006614-1"/>
    </source>
</evidence>
<dbReference type="PANTHER" id="PTHR30492">
    <property type="entry name" value="METHYLGLYOXAL SYNTHASE"/>
    <property type="match status" value="1"/>
</dbReference>
<comment type="similarity">
    <text evidence="1 2">Belongs to the methylglyoxal synthase family.</text>
</comment>
<dbReference type="GO" id="GO:0019242">
    <property type="term" value="P:methylglyoxal biosynthetic process"/>
    <property type="evidence" value="ECO:0007669"/>
    <property type="project" value="UniProtKB-UniRule"/>
</dbReference>
<dbReference type="PROSITE" id="PS01335">
    <property type="entry name" value="METHYLGLYOXAL_SYNTH"/>
    <property type="match status" value="1"/>
</dbReference>
<comment type="catalytic activity">
    <reaction evidence="2">
        <text>dihydroxyacetone phosphate = methylglyoxal + phosphate</text>
        <dbReference type="Rhea" id="RHEA:17937"/>
        <dbReference type="ChEBI" id="CHEBI:17158"/>
        <dbReference type="ChEBI" id="CHEBI:43474"/>
        <dbReference type="ChEBI" id="CHEBI:57642"/>
        <dbReference type="EC" id="4.2.3.3"/>
    </reaction>
</comment>
<evidence type="ECO:0000313" key="6">
    <source>
        <dbReference type="Proteomes" id="UP000196331"/>
    </source>
</evidence>
<dbReference type="OrthoDB" id="9787147at2"/>
<name>A0A1R4I537_9GAMM</name>
<evidence type="ECO:0000256" key="1">
    <source>
        <dbReference type="ARBA" id="ARBA00006287"/>
    </source>
</evidence>
<dbReference type="EC" id="4.2.3.3" evidence="2"/>
<comment type="function">
    <text evidence="2">Catalyzes the formation of methylglyoxal from dihydroxyacetone phosphate.</text>
</comment>
<dbReference type="HAMAP" id="MF_00549">
    <property type="entry name" value="Methylglyoxal_synth"/>
    <property type="match status" value="1"/>
</dbReference>
<dbReference type="PIRSF" id="PIRSF006614">
    <property type="entry name" value="Methylglyox_syn"/>
    <property type="match status" value="1"/>
</dbReference>
<feature type="domain" description="MGS-like" evidence="4">
    <location>
        <begin position="12"/>
        <end position="157"/>
    </location>
</feature>
<dbReference type="GO" id="GO:0005829">
    <property type="term" value="C:cytosol"/>
    <property type="evidence" value="ECO:0007669"/>
    <property type="project" value="TreeGrafter"/>
</dbReference>
<organism evidence="5 6">
    <name type="scientific">Halomonas citrativorans</name>
    <dbReference type="NCBI Taxonomy" id="2742612"/>
    <lineage>
        <taxon>Bacteria</taxon>
        <taxon>Pseudomonadati</taxon>
        <taxon>Pseudomonadota</taxon>
        <taxon>Gammaproteobacteria</taxon>
        <taxon>Oceanospirillales</taxon>
        <taxon>Halomonadaceae</taxon>
        <taxon>Halomonas</taxon>
    </lineage>
</organism>
<dbReference type="Pfam" id="PF02142">
    <property type="entry name" value="MGS"/>
    <property type="match status" value="1"/>
</dbReference>
<dbReference type="SUPFAM" id="SSF52335">
    <property type="entry name" value="Methylglyoxal synthase-like"/>
    <property type="match status" value="1"/>
</dbReference>
<feature type="binding site" evidence="2">
    <location>
        <begin position="51"/>
        <end position="54"/>
    </location>
    <ligand>
        <name>substrate</name>
    </ligand>
</feature>
<dbReference type="PROSITE" id="PS51855">
    <property type="entry name" value="MGS"/>
    <property type="match status" value="1"/>
</dbReference>
<dbReference type="EMBL" id="FUKM01000059">
    <property type="protein sequence ID" value="SJN14957.1"/>
    <property type="molecule type" value="Genomic_DNA"/>
</dbReference>
<dbReference type="NCBIfam" id="TIGR00160">
    <property type="entry name" value="MGSA"/>
    <property type="match status" value="1"/>
</dbReference>
<dbReference type="InterPro" id="IPR036914">
    <property type="entry name" value="MGS-like_dom_sf"/>
</dbReference>
<dbReference type="Gene3D" id="3.40.50.1380">
    <property type="entry name" value="Methylglyoxal synthase-like domain"/>
    <property type="match status" value="1"/>
</dbReference>
<keyword evidence="2 5" id="KW-0456">Lyase</keyword>
<dbReference type="CDD" id="cd01422">
    <property type="entry name" value="MGS"/>
    <property type="match status" value="1"/>
</dbReference>
<dbReference type="InterPro" id="IPR011607">
    <property type="entry name" value="MGS-like_dom"/>
</dbReference>
<dbReference type="GO" id="GO:0008929">
    <property type="term" value="F:methylglyoxal synthase activity"/>
    <property type="evidence" value="ECO:0007669"/>
    <property type="project" value="UniProtKB-UniRule"/>
</dbReference>
<sequence>MNDARPPRQALRTLPAQKRIALIAHDGKKSELLEWAERWQETLRQHHLMGTGTTAGRLNQQLGLTVEGLMSGPLGGDQQIGARIAEQKLDILVFFWDPFAPQPHDPDVKALLRLATLWNVPVANNAASADFLLSSPYLSERYDMSIPDANAWASARV</sequence>
<feature type="binding site" evidence="2">
    <location>
        <position position="25"/>
    </location>
    <ligand>
        <name>substrate</name>
    </ligand>
</feature>
<dbReference type="NCBIfam" id="NF003559">
    <property type="entry name" value="PRK05234.1"/>
    <property type="match status" value="1"/>
</dbReference>
<proteinExistence type="inferred from homology"/>
<comment type="caution">
    <text evidence="5">The sequence shown here is derived from an EMBL/GenBank/DDBJ whole genome shotgun (WGS) entry which is preliminary data.</text>
</comment>
<dbReference type="InterPro" id="IPR018148">
    <property type="entry name" value="Methylglyoxal_synth_AS"/>
</dbReference>
<reference evidence="5 6" key="1">
    <citation type="submission" date="2017-02" db="EMBL/GenBank/DDBJ databases">
        <authorList>
            <person name="Dridi B."/>
        </authorList>
    </citation>
    <scope>NUCLEOTIDE SEQUENCE [LARGE SCALE GENOMIC DNA]</scope>
    <source>
        <strain evidence="5 6">JB380</strain>
    </source>
</reference>
<feature type="binding site" evidence="2">
    <location>
        <position position="104"/>
    </location>
    <ligand>
        <name>substrate</name>
    </ligand>
</feature>
<feature type="binding site" evidence="2">
    <location>
        <begin position="71"/>
        <end position="72"/>
    </location>
    <ligand>
        <name>substrate</name>
    </ligand>
</feature>
<evidence type="ECO:0000256" key="2">
    <source>
        <dbReference type="HAMAP-Rule" id="MF_00549"/>
    </source>
</evidence>